<dbReference type="AlphaFoldDB" id="A0A7M7Q669"/>
<keyword evidence="3" id="KW-1185">Reference proteome</keyword>
<dbReference type="Proteomes" id="UP000002358">
    <property type="component" value="Chromosome 3"/>
</dbReference>
<dbReference type="GeneID" id="116416778"/>
<reference evidence="2" key="1">
    <citation type="submission" date="2021-01" db="UniProtKB">
        <authorList>
            <consortium name="EnsemblMetazoa"/>
        </authorList>
    </citation>
    <scope>IDENTIFICATION</scope>
</reference>
<feature type="region of interest" description="Disordered" evidence="1">
    <location>
        <begin position="27"/>
        <end position="57"/>
    </location>
</feature>
<dbReference type="InParanoid" id="A0A7M7Q669"/>
<evidence type="ECO:0000313" key="3">
    <source>
        <dbReference type="Proteomes" id="UP000002358"/>
    </source>
</evidence>
<sequence length="121" mass="13767">MAEALNIDDFVLLEHDECVYDKSLNDLEKVSSESSGEKEKLEEPLENTTEEDLDNPEAIQNEVVFDTVNYPSRQENAEGPLVNDCVVSNKSELQDENEQGEHENWQRLVRDIKHGGPHSLN</sequence>
<proteinExistence type="predicted"/>
<dbReference type="RefSeq" id="XP_031782237.1">
    <property type="nucleotide sequence ID" value="XM_031926377.2"/>
</dbReference>
<evidence type="ECO:0000313" key="2">
    <source>
        <dbReference type="EnsemblMetazoa" id="XP_031782237"/>
    </source>
</evidence>
<protein>
    <submittedName>
        <fullName evidence="2">Uncharacterized protein</fullName>
    </submittedName>
</protein>
<dbReference type="EnsemblMetazoa" id="XM_031926377">
    <property type="protein sequence ID" value="XP_031782237"/>
    <property type="gene ID" value="LOC116416778"/>
</dbReference>
<feature type="compositionally biased region" description="Acidic residues" evidence="1">
    <location>
        <begin position="44"/>
        <end position="55"/>
    </location>
</feature>
<organism evidence="2 3">
    <name type="scientific">Nasonia vitripennis</name>
    <name type="common">Parasitic wasp</name>
    <dbReference type="NCBI Taxonomy" id="7425"/>
    <lineage>
        <taxon>Eukaryota</taxon>
        <taxon>Metazoa</taxon>
        <taxon>Ecdysozoa</taxon>
        <taxon>Arthropoda</taxon>
        <taxon>Hexapoda</taxon>
        <taxon>Insecta</taxon>
        <taxon>Pterygota</taxon>
        <taxon>Neoptera</taxon>
        <taxon>Endopterygota</taxon>
        <taxon>Hymenoptera</taxon>
        <taxon>Apocrita</taxon>
        <taxon>Proctotrupomorpha</taxon>
        <taxon>Chalcidoidea</taxon>
        <taxon>Pteromalidae</taxon>
        <taxon>Pteromalinae</taxon>
        <taxon>Nasonia</taxon>
    </lineage>
</organism>
<accession>A0A7M7Q669</accession>
<feature type="compositionally biased region" description="Basic and acidic residues" evidence="1">
    <location>
        <begin position="27"/>
        <end position="43"/>
    </location>
</feature>
<name>A0A7M7Q669_NASVI</name>
<dbReference type="KEGG" id="nvi:116416778"/>
<evidence type="ECO:0000256" key="1">
    <source>
        <dbReference type="SAM" id="MobiDB-lite"/>
    </source>
</evidence>